<evidence type="ECO:0000256" key="2">
    <source>
        <dbReference type="ARBA" id="ARBA00022729"/>
    </source>
</evidence>
<accession>A0AAD6SIN1</accession>
<protein>
    <recommendedName>
        <fullName evidence="6">Antifreeze protein</fullName>
    </recommendedName>
</protein>
<dbReference type="EMBL" id="JARJCM010000109">
    <property type="protein sequence ID" value="KAJ7028744.1"/>
    <property type="molecule type" value="Genomic_DNA"/>
</dbReference>
<proteinExistence type="inferred from homology"/>
<gene>
    <name evidence="4" type="ORF">C8F04DRAFT_52530</name>
</gene>
<evidence type="ECO:0000313" key="4">
    <source>
        <dbReference type="EMBL" id="KAJ7028744.1"/>
    </source>
</evidence>
<keyword evidence="2 3" id="KW-0732">Signal</keyword>
<reference evidence="4" key="1">
    <citation type="submission" date="2023-03" db="EMBL/GenBank/DDBJ databases">
        <title>Massive genome expansion in bonnet fungi (Mycena s.s.) driven by repeated elements and novel gene families across ecological guilds.</title>
        <authorList>
            <consortium name="Lawrence Berkeley National Laboratory"/>
            <person name="Harder C.B."/>
            <person name="Miyauchi S."/>
            <person name="Viragh M."/>
            <person name="Kuo A."/>
            <person name="Thoen E."/>
            <person name="Andreopoulos B."/>
            <person name="Lu D."/>
            <person name="Skrede I."/>
            <person name="Drula E."/>
            <person name="Henrissat B."/>
            <person name="Morin E."/>
            <person name="Kohler A."/>
            <person name="Barry K."/>
            <person name="LaButti K."/>
            <person name="Morin E."/>
            <person name="Salamov A."/>
            <person name="Lipzen A."/>
            <person name="Mereny Z."/>
            <person name="Hegedus B."/>
            <person name="Baldrian P."/>
            <person name="Stursova M."/>
            <person name="Weitz H."/>
            <person name="Taylor A."/>
            <person name="Grigoriev I.V."/>
            <person name="Nagy L.G."/>
            <person name="Martin F."/>
            <person name="Kauserud H."/>
        </authorList>
    </citation>
    <scope>NUCLEOTIDE SEQUENCE</scope>
    <source>
        <strain evidence="4">CBHHK200</strain>
    </source>
</reference>
<evidence type="ECO:0000313" key="5">
    <source>
        <dbReference type="Proteomes" id="UP001218188"/>
    </source>
</evidence>
<dbReference type="InterPro" id="IPR021884">
    <property type="entry name" value="Ice-bd_prot"/>
</dbReference>
<evidence type="ECO:0008006" key="6">
    <source>
        <dbReference type="Google" id="ProtNLM"/>
    </source>
</evidence>
<dbReference type="Pfam" id="PF11999">
    <property type="entry name" value="Ice_binding"/>
    <property type="match status" value="1"/>
</dbReference>
<comment type="caution">
    <text evidence="4">The sequence shown here is derived from an EMBL/GenBank/DDBJ whole genome shotgun (WGS) entry which is preliminary data.</text>
</comment>
<dbReference type="AlphaFoldDB" id="A0AAD6SIN1"/>
<evidence type="ECO:0000256" key="1">
    <source>
        <dbReference type="ARBA" id="ARBA00005445"/>
    </source>
</evidence>
<feature type="signal peptide" evidence="3">
    <location>
        <begin position="1"/>
        <end position="22"/>
    </location>
</feature>
<sequence length="310" mass="31388">MNSVTSNIVGLVLLAVIGSALAAGPAAVPLGTAKNFAILTETGVSTVPGSVVSGNVGVSPITAAALTGFSLVQDISGQFWTSTQIDGRAMGASDAVPTPALLTVAISDMQAAYTDAMSRPNPDFVDLNAGIIGGLILVPGLYKWTAGVTISANITLAGGASDTWIFQISETLTQAANVHINLIGDALSQNIIWVVAGTVSVGAAAVFQGNILAKTNVVFQTKAIDGGCIYAQTELALGMATVLCSGAVHSAACTTSPALCYTVAFENLDDSIVADDYLGFILTDTVEECICSCSGECTFVNGTPSYSFSG</sequence>
<evidence type="ECO:0000256" key="3">
    <source>
        <dbReference type="SAM" id="SignalP"/>
    </source>
</evidence>
<organism evidence="4 5">
    <name type="scientific">Mycena alexandri</name>
    <dbReference type="NCBI Taxonomy" id="1745969"/>
    <lineage>
        <taxon>Eukaryota</taxon>
        <taxon>Fungi</taxon>
        <taxon>Dikarya</taxon>
        <taxon>Basidiomycota</taxon>
        <taxon>Agaricomycotina</taxon>
        <taxon>Agaricomycetes</taxon>
        <taxon>Agaricomycetidae</taxon>
        <taxon>Agaricales</taxon>
        <taxon>Marasmiineae</taxon>
        <taxon>Mycenaceae</taxon>
        <taxon>Mycena</taxon>
    </lineage>
</organism>
<keyword evidence="5" id="KW-1185">Reference proteome</keyword>
<name>A0AAD6SIN1_9AGAR</name>
<dbReference type="Proteomes" id="UP001218188">
    <property type="component" value="Unassembled WGS sequence"/>
</dbReference>
<feature type="chain" id="PRO_5041915795" description="Antifreeze protein" evidence="3">
    <location>
        <begin position="23"/>
        <end position="310"/>
    </location>
</feature>
<comment type="similarity">
    <text evidence="1">Belongs to the ice-binding protein family.</text>
</comment>